<dbReference type="InterPro" id="IPR025884">
    <property type="entry name" value="MeCpG-bd_2/3_C_dom"/>
</dbReference>
<name>A0AA36CQ97_9BILA</name>
<dbReference type="Pfam" id="PF14048">
    <property type="entry name" value="MBD_C"/>
    <property type="match status" value="1"/>
</dbReference>
<evidence type="ECO:0000256" key="1">
    <source>
        <dbReference type="SAM" id="MobiDB-lite"/>
    </source>
</evidence>
<feature type="non-terminal residue" evidence="3">
    <location>
        <position position="1"/>
    </location>
</feature>
<feature type="domain" description="Methyl-CpG binding protein 2/3 C-terminal" evidence="2">
    <location>
        <begin position="120"/>
        <end position="207"/>
    </location>
</feature>
<gene>
    <name evidence="3" type="ORF">MSPICULIGERA_LOCUS10761</name>
</gene>
<evidence type="ECO:0000313" key="4">
    <source>
        <dbReference type="Proteomes" id="UP001177023"/>
    </source>
</evidence>
<dbReference type="AlphaFoldDB" id="A0AA36CQ97"/>
<sequence length="213" mass="23909">MGRPRVTEADPSGKLKRGRPPTKQREAAARTGFDGKLFEPPRRKTVSVFKQPVTLVHTTSRDTKKVAKEVQEKRAPVNPPEHPFPLFWYKSLGNLGASVPVQLADKAFERQRQPQFLHSGLTLGGRMERITDLTTDAAASASLFHSLHNPLGTSVKGQRMGKDALEANPFVNIEAEQPLIKSIHINHHDIEAQEKRVLDARKRLTEIRKNFFA</sequence>
<dbReference type="Proteomes" id="UP001177023">
    <property type="component" value="Unassembled WGS sequence"/>
</dbReference>
<feature type="region of interest" description="Disordered" evidence="1">
    <location>
        <begin position="1"/>
        <end position="41"/>
    </location>
</feature>
<evidence type="ECO:0000259" key="2">
    <source>
        <dbReference type="Pfam" id="PF14048"/>
    </source>
</evidence>
<accession>A0AA36CQ97</accession>
<proteinExistence type="predicted"/>
<comment type="caution">
    <text evidence="3">The sequence shown here is derived from an EMBL/GenBank/DDBJ whole genome shotgun (WGS) entry which is preliminary data.</text>
</comment>
<evidence type="ECO:0000313" key="3">
    <source>
        <dbReference type="EMBL" id="CAJ0572373.1"/>
    </source>
</evidence>
<organism evidence="3 4">
    <name type="scientific">Mesorhabditis spiculigera</name>
    <dbReference type="NCBI Taxonomy" id="96644"/>
    <lineage>
        <taxon>Eukaryota</taxon>
        <taxon>Metazoa</taxon>
        <taxon>Ecdysozoa</taxon>
        <taxon>Nematoda</taxon>
        <taxon>Chromadorea</taxon>
        <taxon>Rhabditida</taxon>
        <taxon>Rhabditina</taxon>
        <taxon>Rhabditomorpha</taxon>
        <taxon>Rhabditoidea</taxon>
        <taxon>Rhabditidae</taxon>
        <taxon>Mesorhabditinae</taxon>
        <taxon>Mesorhabditis</taxon>
    </lineage>
</organism>
<feature type="compositionally biased region" description="Basic and acidic residues" evidence="1">
    <location>
        <begin position="1"/>
        <end position="13"/>
    </location>
</feature>
<reference evidence="3" key="1">
    <citation type="submission" date="2023-06" db="EMBL/GenBank/DDBJ databases">
        <authorList>
            <person name="Delattre M."/>
        </authorList>
    </citation>
    <scope>NUCLEOTIDE SEQUENCE</scope>
    <source>
        <strain evidence="3">AF72</strain>
    </source>
</reference>
<protein>
    <recommendedName>
        <fullName evidence="2">Methyl-CpG binding protein 2/3 C-terminal domain-containing protein</fullName>
    </recommendedName>
</protein>
<keyword evidence="4" id="KW-1185">Reference proteome</keyword>
<dbReference type="EMBL" id="CATQJA010002597">
    <property type="protein sequence ID" value="CAJ0572373.1"/>
    <property type="molecule type" value="Genomic_DNA"/>
</dbReference>